<dbReference type="GO" id="GO:0016301">
    <property type="term" value="F:kinase activity"/>
    <property type="evidence" value="ECO:0007669"/>
    <property type="project" value="UniProtKB-KW"/>
</dbReference>
<evidence type="ECO:0000259" key="4">
    <source>
        <dbReference type="SMART" id="SM00382"/>
    </source>
</evidence>
<dbReference type="CDD" id="cd19481">
    <property type="entry name" value="RecA-like_protease"/>
    <property type="match status" value="1"/>
</dbReference>
<dbReference type="InterPro" id="IPR003593">
    <property type="entry name" value="AAA+_ATPase"/>
</dbReference>
<dbReference type="Pfam" id="PF00004">
    <property type="entry name" value="AAA"/>
    <property type="match status" value="1"/>
</dbReference>
<keyword evidence="5" id="KW-0808">Transferase</keyword>
<organism evidence="5 6">
    <name type="scientific">Mucilaginibacter pocheonensis</name>
    <dbReference type="NCBI Taxonomy" id="398050"/>
    <lineage>
        <taxon>Bacteria</taxon>
        <taxon>Pseudomonadati</taxon>
        <taxon>Bacteroidota</taxon>
        <taxon>Sphingobacteriia</taxon>
        <taxon>Sphingobacteriales</taxon>
        <taxon>Sphingobacteriaceae</taxon>
        <taxon>Mucilaginibacter</taxon>
    </lineage>
</organism>
<gene>
    <name evidence="5" type="ORF">J2W55_003198</name>
</gene>
<dbReference type="SUPFAM" id="SSF52540">
    <property type="entry name" value="P-loop containing nucleoside triphosphate hydrolases"/>
    <property type="match status" value="1"/>
</dbReference>
<comment type="similarity">
    <text evidence="1">Belongs to the AAA ATPase family.</text>
</comment>
<dbReference type="InterPro" id="IPR050221">
    <property type="entry name" value="26S_Proteasome_ATPase"/>
</dbReference>
<name>A0ABU1TD77_9SPHI</name>
<sequence>MQAQSITNSLEVLHQVIYNRLQSHFNNADIVFPAVKIEDDGTPLNNFIIRNKLPLEEYIILLTVLIPHVKATFFENIIQEFLPQGGDFPEFGGIKGTNHRGLLPTGETAQFIMAGNDVEKRISVQYLLTSGILAKHGMLSIEPVKDGEPLMSGRIILDQELVTRLITGTESPPKFSPDFPAKNISTAMTWDDLVLNSHTQNQLNEIMIWVQHNDTLMQDEVLKRKIKPGYRALFHGPSGTGKTLTATLLAKQLNKEVYRIDLSQVVSKYIGETEKNLEKVFVKAENKNWILFFDEADALFGKRTNVQNSHDRYANQEVSYLLQRIEDYPGLLILASNLKSNMDDAFLRRFHTIIHFAVPNASERLKLWEKSFPAAYKPEPAIDLPNLADKYELNGAAILNILHYAALQSVSKNDKFIRNDDLMEAIRKEYRKEERTMT</sequence>
<evidence type="ECO:0000313" key="5">
    <source>
        <dbReference type="EMBL" id="MDR6943345.1"/>
    </source>
</evidence>
<reference evidence="5 6" key="1">
    <citation type="submission" date="2023-07" db="EMBL/GenBank/DDBJ databases">
        <title>Sorghum-associated microbial communities from plants grown in Nebraska, USA.</title>
        <authorList>
            <person name="Schachtman D."/>
        </authorList>
    </citation>
    <scope>NUCLEOTIDE SEQUENCE [LARGE SCALE GENOMIC DNA]</scope>
    <source>
        <strain evidence="5 6">3262</strain>
    </source>
</reference>
<keyword evidence="2" id="KW-0547">Nucleotide-binding</keyword>
<evidence type="ECO:0000256" key="1">
    <source>
        <dbReference type="ARBA" id="ARBA00006914"/>
    </source>
</evidence>
<dbReference type="Proteomes" id="UP001247620">
    <property type="component" value="Unassembled WGS sequence"/>
</dbReference>
<dbReference type="SMART" id="SM00382">
    <property type="entry name" value="AAA"/>
    <property type="match status" value="1"/>
</dbReference>
<comment type="caution">
    <text evidence="5">The sequence shown here is derived from an EMBL/GenBank/DDBJ whole genome shotgun (WGS) entry which is preliminary data.</text>
</comment>
<evidence type="ECO:0000256" key="2">
    <source>
        <dbReference type="ARBA" id="ARBA00022741"/>
    </source>
</evidence>
<dbReference type="InterPro" id="IPR027417">
    <property type="entry name" value="P-loop_NTPase"/>
</dbReference>
<dbReference type="InterPro" id="IPR003959">
    <property type="entry name" value="ATPase_AAA_core"/>
</dbReference>
<keyword evidence="6" id="KW-1185">Reference proteome</keyword>
<dbReference type="Gene3D" id="3.40.50.300">
    <property type="entry name" value="P-loop containing nucleotide triphosphate hydrolases"/>
    <property type="match status" value="1"/>
</dbReference>
<keyword evidence="5" id="KW-0418">Kinase</keyword>
<dbReference type="PANTHER" id="PTHR23073">
    <property type="entry name" value="26S PROTEASOME REGULATORY SUBUNIT"/>
    <property type="match status" value="1"/>
</dbReference>
<keyword evidence="3" id="KW-0067">ATP-binding</keyword>
<feature type="domain" description="AAA+ ATPase" evidence="4">
    <location>
        <begin position="228"/>
        <end position="360"/>
    </location>
</feature>
<dbReference type="EMBL" id="JAVDUU010000003">
    <property type="protein sequence ID" value="MDR6943345.1"/>
    <property type="molecule type" value="Genomic_DNA"/>
</dbReference>
<proteinExistence type="inferred from homology"/>
<evidence type="ECO:0000256" key="3">
    <source>
        <dbReference type="ARBA" id="ARBA00022840"/>
    </source>
</evidence>
<dbReference type="RefSeq" id="WP_310097429.1">
    <property type="nucleotide sequence ID" value="NZ_JAVDUU010000003.1"/>
</dbReference>
<protein>
    <submittedName>
        <fullName evidence="5">Adenylate kinase family enzyme</fullName>
    </submittedName>
</protein>
<accession>A0ABU1TD77</accession>
<evidence type="ECO:0000313" key="6">
    <source>
        <dbReference type="Proteomes" id="UP001247620"/>
    </source>
</evidence>